<dbReference type="Proteomes" id="UP000550707">
    <property type="component" value="Unassembled WGS sequence"/>
</dbReference>
<dbReference type="Gene3D" id="1.10.150.50">
    <property type="entry name" value="Transcription Factor, Ets-1"/>
    <property type="match status" value="3"/>
</dbReference>
<evidence type="ECO:0000256" key="3">
    <source>
        <dbReference type="ARBA" id="ARBA00022490"/>
    </source>
</evidence>
<evidence type="ECO:0000256" key="5">
    <source>
        <dbReference type="ARBA" id="ARBA00022737"/>
    </source>
</evidence>
<dbReference type="Pfam" id="PF00536">
    <property type="entry name" value="SAM_1"/>
    <property type="match status" value="2"/>
</dbReference>
<name>A0A7J8G0E3_MOLMO</name>
<reference evidence="10 11" key="1">
    <citation type="journal article" date="2020" name="Nature">
        <title>Six reference-quality genomes reveal evolution of bat adaptations.</title>
        <authorList>
            <person name="Jebb D."/>
            <person name="Huang Z."/>
            <person name="Pippel M."/>
            <person name="Hughes G.M."/>
            <person name="Lavrichenko K."/>
            <person name="Devanna P."/>
            <person name="Winkler S."/>
            <person name="Jermiin L.S."/>
            <person name="Skirmuntt E.C."/>
            <person name="Katzourakis A."/>
            <person name="Burkitt-Gray L."/>
            <person name="Ray D.A."/>
            <person name="Sullivan K.A.M."/>
            <person name="Roscito J.G."/>
            <person name="Kirilenko B.M."/>
            <person name="Davalos L.M."/>
            <person name="Corthals A.P."/>
            <person name="Power M.L."/>
            <person name="Jones G."/>
            <person name="Ransome R.D."/>
            <person name="Dechmann D.K.N."/>
            <person name="Locatelli A.G."/>
            <person name="Puechmaille S.J."/>
            <person name="Fedrigo O."/>
            <person name="Jarvis E.D."/>
            <person name="Hiller M."/>
            <person name="Vernes S.C."/>
            <person name="Myers E.W."/>
            <person name="Teeling E.C."/>
        </authorList>
    </citation>
    <scope>NUCLEOTIDE SEQUENCE [LARGE SCALE GENOMIC DNA]</scope>
    <source>
        <strain evidence="10">MMolMol1</strain>
        <tissue evidence="10">Muscle</tissue>
    </source>
</reference>
<feature type="region of interest" description="Disordered" evidence="8">
    <location>
        <begin position="1"/>
        <end position="29"/>
    </location>
</feature>
<feature type="region of interest" description="Disordered" evidence="8">
    <location>
        <begin position="230"/>
        <end position="265"/>
    </location>
</feature>
<feature type="region of interest" description="Disordered" evidence="8">
    <location>
        <begin position="809"/>
        <end position="834"/>
    </location>
</feature>
<evidence type="ECO:0000256" key="4">
    <source>
        <dbReference type="ARBA" id="ARBA00022553"/>
    </source>
</evidence>
<dbReference type="Pfam" id="PF25526">
    <property type="entry name" value="LIP-1"/>
    <property type="match status" value="1"/>
</dbReference>
<organism evidence="10 11">
    <name type="scientific">Molossus molossus</name>
    <name type="common">Pallas' mastiff bat</name>
    <name type="synonym">Vespertilio molossus</name>
    <dbReference type="NCBI Taxonomy" id="27622"/>
    <lineage>
        <taxon>Eukaryota</taxon>
        <taxon>Metazoa</taxon>
        <taxon>Chordata</taxon>
        <taxon>Craniata</taxon>
        <taxon>Vertebrata</taxon>
        <taxon>Euteleostomi</taxon>
        <taxon>Mammalia</taxon>
        <taxon>Eutheria</taxon>
        <taxon>Laurasiatheria</taxon>
        <taxon>Chiroptera</taxon>
        <taxon>Yangochiroptera</taxon>
        <taxon>Molossidae</taxon>
        <taxon>Molossus</taxon>
    </lineage>
</organism>
<dbReference type="AlphaFoldDB" id="A0A7J8G0E3"/>
<evidence type="ECO:0000256" key="8">
    <source>
        <dbReference type="SAM" id="MobiDB-lite"/>
    </source>
</evidence>
<dbReference type="CDD" id="cd09562">
    <property type="entry name" value="SAM_liprin-alpha1_2_3_4_repeat1"/>
    <property type="match status" value="1"/>
</dbReference>
<keyword evidence="6 7" id="KW-0175">Coiled coil</keyword>
<dbReference type="InterPro" id="IPR013761">
    <property type="entry name" value="SAM/pointed_sf"/>
</dbReference>
<feature type="domain" description="SAM" evidence="9">
    <location>
        <begin position="1006"/>
        <end position="1063"/>
    </location>
</feature>
<evidence type="ECO:0000259" key="9">
    <source>
        <dbReference type="PROSITE" id="PS50105"/>
    </source>
</evidence>
<feature type="domain" description="SAM" evidence="9">
    <location>
        <begin position="898"/>
        <end position="964"/>
    </location>
</feature>
<feature type="coiled-coil region" evidence="7">
    <location>
        <begin position="195"/>
        <end position="229"/>
    </location>
</feature>
<dbReference type="FunFam" id="1.10.150.50:FF:000004">
    <property type="entry name" value="PTPRF interacting protein alpha 1"/>
    <property type="match status" value="1"/>
</dbReference>
<feature type="coiled-coil region" evidence="7">
    <location>
        <begin position="505"/>
        <end position="535"/>
    </location>
</feature>
<evidence type="ECO:0000313" key="10">
    <source>
        <dbReference type="EMBL" id="KAF6453513.1"/>
    </source>
</evidence>
<dbReference type="SUPFAM" id="SSF47769">
    <property type="entry name" value="SAM/Pointed domain"/>
    <property type="match status" value="3"/>
</dbReference>
<feature type="compositionally biased region" description="Low complexity" evidence="8">
    <location>
        <begin position="16"/>
        <end position="26"/>
    </location>
</feature>
<evidence type="ECO:0000256" key="2">
    <source>
        <dbReference type="ARBA" id="ARBA00007026"/>
    </source>
</evidence>
<keyword evidence="4" id="KW-0597">Phosphoprotein</keyword>
<comment type="caution">
    <text evidence="10">The sequence shown here is derived from an EMBL/GenBank/DDBJ whole genome shotgun (WGS) entry which is preliminary data.</text>
</comment>
<dbReference type="InterPro" id="IPR037620">
    <property type="entry name" value="LIP-1_SAM_1"/>
</dbReference>
<feature type="compositionally biased region" description="Low complexity" evidence="8">
    <location>
        <begin position="709"/>
        <end position="725"/>
    </location>
</feature>
<feature type="coiled-coil region" evidence="7">
    <location>
        <begin position="35"/>
        <end position="62"/>
    </location>
</feature>
<keyword evidence="5" id="KW-0677">Repeat</keyword>
<evidence type="ECO:0000256" key="1">
    <source>
        <dbReference type="ARBA" id="ARBA00004496"/>
    </source>
</evidence>
<evidence type="ECO:0000313" key="11">
    <source>
        <dbReference type="Proteomes" id="UP000550707"/>
    </source>
</evidence>
<dbReference type="InterPro" id="IPR001660">
    <property type="entry name" value="SAM"/>
</dbReference>
<dbReference type="InterPro" id="IPR029515">
    <property type="entry name" value="Liprin"/>
</dbReference>
<feature type="region of interest" description="Disordered" evidence="8">
    <location>
        <begin position="759"/>
        <end position="782"/>
    </location>
</feature>
<gene>
    <name evidence="10" type="ORF">HJG59_014616</name>
</gene>
<dbReference type="Pfam" id="PF07647">
    <property type="entry name" value="SAM_2"/>
    <property type="match status" value="1"/>
</dbReference>
<keyword evidence="3" id="KW-0963">Cytoplasm</keyword>
<dbReference type="EMBL" id="JACASF010000010">
    <property type="protein sequence ID" value="KAF6453513.1"/>
    <property type="molecule type" value="Genomic_DNA"/>
</dbReference>
<evidence type="ECO:0000256" key="7">
    <source>
        <dbReference type="SAM" id="Coils"/>
    </source>
</evidence>
<dbReference type="GO" id="GO:0005737">
    <property type="term" value="C:cytoplasm"/>
    <property type="evidence" value="ECO:0007669"/>
    <property type="project" value="UniProtKB-SubCell"/>
</dbReference>
<dbReference type="InterPro" id="IPR037622">
    <property type="entry name" value="LIP-1_SAM_3"/>
</dbReference>
<dbReference type="GO" id="GO:0050808">
    <property type="term" value="P:synapse organization"/>
    <property type="evidence" value="ECO:0007669"/>
    <property type="project" value="TreeGrafter"/>
</dbReference>
<feature type="coiled-coil region" evidence="7">
    <location>
        <begin position="103"/>
        <end position="144"/>
    </location>
</feature>
<dbReference type="InterPro" id="IPR037621">
    <property type="entry name" value="LIP-1_SAM_2"/>
</dbReference>
<feature type="compositionally biased region" description="Basic and acidic residues" evidence="8">
    <location>
        <begin position="238"/>
        <end position="256"/>
    </location>
</feature>
<feature type="region of interest" description="Disordered" evidence="8">
    <location>
        <begin position="438"/>
        <end position="463"/>
    </location>
</feature>
<dbReference type="FunFam" id="1.10.150.50:FF:000003">
    <property type="entry name" value="liprin-alpha-2 isoform X1"/>
    <property type="match status" value="1"/>
</dbReference>
<protein>
    <submittedName>
        <fullName evidence="10">PTPRF interacting protein alpha 2</fullName>
    </submittedName>
</protein>
<evidence type="ECO:0000256" key="6">
    <source>
        <dbReference type="ARBA" id="ARBA00023054"/>
    </source>
</evidence>
<dbReference type="CDD" id="cd09565">
    <property type="entry name" value="SAM_liprin-alpha1_2_3_4_repeat2"/>
    <property type="match status" value="1"/>
</dbReference>
<sequence>MMCEVMPTINEDTPMSQRGSQSSGSDSDSHFEQLMVNMLDERDRLLDTLRETQESLSLAQQRLQDVIYDRDSLQRQLNSALPQDIESLTGGLTGSKGADPPEFAALTKELNACREQLLEKEEEISELKAERNNTRLLLEHLECLVSRHERSLRMTVVKRQAQSPSGVSSEVEVLKALKSLFEHHKALDEKVRERLRVSLERVSALEEELAAANQEIVALREQNVHIQRKMASSEGSTESEHLDGMEPSQKVHEKRLSNGSIDSTDETSQIVELQELLEKQNYEMAQMKERLAALSSRVGEVEQEAETARKDLIKTEEMNTKYQRDIREAMAQKEDMEERITTLEKRYLSAQRESTSIHDMNDKLENELANKEAILRQMEEKNRQLQERLELAEQKLQQTMRKAETLPEVEAELAQRIAALTKAEERHGNIEERMRHLEGQLEEKNQELQRARQREKMNEEHNKRLSDTVDRLLTESNERLQLHLKERMAALEEKNVLIQESETFRKNLEESLHDKERLAEEIEKLRSELDQLKMRTGSLIEPTISRTHLDTSAELRYSVGSLVDSQSDYRTTKVIRRPRRGRMGVRRDEPKVKSLGDHEWNRTQQIGVLSSHPFESDTEISDIDDDDRETIFSSMDLLSPSGHSDAQTLAMMLQEQLDAINKEIRLIQEEKESTELRAEEIENRVASVSLEGLNLARVHPGTSITASVTASSLASSSPPSGHSTPKLTPRSPAREMDRMGVMTLPSDLRKHRRKIAVVEEDGREDKATIKCETSPPPTPRAIRMTHTLPSSYHNEARSSLAASLEPESLGLGSANSSQDSLHKAPKKKGIKSSIGRLFGKKEKARLGQLRGFMETEAAAQESLGLGKLGTQAEKDRRLKKKHELLEEARRKGLPFAQWDGPTVVAWLELWLGMPAWYVAACRANVKSGAIMSALSDTEIQREIGISNPLHRLKLRLAIQEMVSLTSPSAPPTSRTKESEEGSWAQCPVFLQTLAYGDMNHEWIGNEWLPSLGLPQYRSYFMECLVDARMLDHLTKKDLRVHLKMVDSFHRTSLQYGIMCLKRLNYDRKELERRREASQHEIKDVLVWSNDRVIRWIQAIGLREYANNILESGVHGSLIALDENFDYSSLALLLQIPTQNTQARQILEREYNNLLALGTERRLDESDDKNFRRGSTWRRQFPPREVHGISMMPGSSETLPAGFRLTTTSGQSRKMTTEVASSRLQRLDNSTVRTYSC</sequence>
<proteinExistence type="inferred from homology"/>
<dbReference type="PANTHER" id="PTHR12587">
    <property type="entry name" value="LAR INTERACTING PROTEIN LIP -RELATED PROTEIN"/>
    <property type="match status" value="1"/>
</dbReference>
<feature type="domain" description="SAM" evidence="9">
    <location>
        <begin position="1087"/>
        <end position="1156"/>
    </location>
</feature>
<dbReference type="InterPro" id="IPR057892">
    <property type="entry name" value="LIP-1_CC2"/>
</dbReference>
<feature type="region of interest" description="Disordered" evidence="8">
    <location>
        <begin position="709"/>
        <end position="738"/>
    </location>
</feature>
<dbReference type="FunFam" id="1.10.150.50:FF:000002">
    <property type="entry name" value="PTPRF interacting protein alpha 1"/>
    <property type="match status" value="1"/>
</dbReference>
<dbReference type="GO" id="GO:0048786">
    <property type="term" value="C:presynaptic active zone"/>
    <property type="evidence" value="ECO:0007669"/>
    <property type="project" value="TreeGrafter"/>
</dbReference>
<feature type="coiled-coil region" evidence="7">
    <location>
        <begin position="650"/>
        <end position="691"/>
    </location>
</feature>
<accession>A0A7J8G0E3</accession>
<dbReference type="PROSITE" id="PS50105">
    <property type="entry name" value="SAM_DOMAIN"/>
    <property type="match status" value="3"/>
</dbReference>
<dbReference type="CDD" id="cd09568">
    <property type="entry name" value="SAM_liprin-alpha1_2_3_4_repeat3"/>
    <property type="match status" value="1"/>
</dbReference>
<dbReference type="PANTHER" id="PTHR12587:SF6">
    <property type="entry name" value="LIPRIN-ALPHA-2"/>
    <property type="match status" value="1"/>
</dbReference>
<comment type="subcellular location">
    <subcellularLocation>
        <location evidence="1">Cytoplasm</location>
    </subcellularLocation>
</comment>
<comment type="similarity">
    <text evidence="2">Belongs to the liprin family. Liprin-alpha subfamily.</text>
</comment>
<dbReference type="SMART" id="SM00454">
    <property type="entry name" value="SAM"/>
    <property type="match status" value="3"/>
</dbReference>
<keyword evidence="11" id="KW-1185">Reference proteome</keyword>